<gene>
    <name evidence="3" type="primary">Dmoj\GI16233</name>
    <name evidence="3" type="ORF">Dmoj_GI16233</name>
</gene>
<feature type="region of interest" description="Disordered" evidence="1">
    <location>
        <begin position="226"/>
        <end position="260"/>
    </location>
</feature>
<feature type="chain" id="PRO_5006456984" evidence="2">
    <location>
        <begin position="27"/>
        <end position="532"/>
    </location>
</feature>
<dbReference type="HOGENOM" id="CLU_479198_0_0_1"/>
<dbReference type="KEGG" id="dmo:Dmoj_GI16233"/>
<proteinExistence type="predicted"/>
<evidence type="ECO:0000313" key="4">
    <source>
        <dbReference type="Proteomes" id="UP000009192"/>
    </source>
</evidence>
<feature type="compositionally biased region" description="Low complexity" evidence="1">
    <location>
        <begin position="70"/>
        <end position="81"/>
    </location>
</feature>
<feature type="compositionally biased region" description="Basic and acidic residues" evidence="1">
    <location>
        <begin position="513"/>
        <end position="522"/>
    </location>
</feature>
<keyword evidence="4" id="KW-1185">Reference proteome</keyword>
<feature type="compositionally biased region" description="Low complexity" evidence="1">
    <location>
        <begin position="401"/>
        <end position="413"/>
    </location>
</feature>
<keyword evidence="2" id="KW-0732">Signal</keyword>
<accession>B4L671</accession>
<dbReference type="AlphaFoldDB" id="B4L671"/>
<feature type="compositionally biased region" description="Basic residues" evidence="1">
    <location>
        <begin position="430"/>
        <end position="453"/>
    </location>
</feature>
<dbReference type="InParanoid" id="B4L671"/>
<dbReference type="EMBL" id="CH933812">
    <property type="protein sequence ID" value="EDW05867.2"/>
    <property type="molecule type" value="Genomic_DNA"/>
</dbReference>
<feature type="region of interest" description="Disordered" evidence="1">
    <location>
        <begin position="279"/>
        <end position="466"/>
    </location>
</feature>
<feature type="compositionally biased region" description="Basic residues" evidence="1">
    <location>
        <begin position="373"/>
        <end position="400"/>
    </location>
</feature>
<feature type="compositionally biased region" description="Acidic residues" evidence="1">
    <location>
        <begin position="108"/>
        <end position="123"/>
    </location>
</feature>
<feature type="compositionally biased region" description="Basic residues" evidence="1">
    <location>
        <begin position="310"/>
        <end position="340"/>
    </location>
</feature>
<sequence>MRSHSCVWALIVAVLWLALASREVNGETRIEVDENGDEYELKRFYIQGRQLNGQGSKSQCVVTRRKRSSRSMSAPSISVSSQQLSLDAGTEPLKLQQEQDSNKRRYEDDEDDDEEDDEDDGDEQQLEIEEVVLAEDDGEQQVQQVQQLKPQAFLVDAVQQKQFPGQSQNSFVAFTQKVPGGVSVVANAATHANVVGDAGIVVVESQEPPKVNPNTHAVFELKPLNQPSYYQPGAPLLGGDEAAEEEDEDEEDNIDSDGFYYQGLGVYDEYEHFITEDSPVSTSAVWSTDGDDEDVQPVVNPANRPVNENKKKRKQQQQQKQKRRKQQQQKRRKPQQKKKSVSVSSVDQTAQKPIGNSSSSSSSGSGSGSSTPVKRRKSKPKQKKKKKSRPSSVGNRRRRPSSSSSSSASYSYGSMGGYRRRRPQLTEAQRRRRQQQKRRRQQLQRQRRRRNKIRQQNGIGGGYRQQYFGDEPIVNCIYINKDPVTTTTTTTPRPFWNLLGRSAAQQPQLAEQSPRRNGEFGNRKRTNLKFTA</sequence>
<dbReference type="OrthoDB" id="7871390at2759"/>
<feature type="compositionally biased region" description="Acidic residues" evidence="1">
    <location>
        <begin position="241"/>
        <end position="255"/>
    </location>
</feature>
<dbReference type="eggNOG" id="ENOG502T8DG">
    <property type="taxonomic scope" value="Eukaryota"/>
</dbReference>
<protein>
    <submittedName>
        <fullName evidence="3">Uncharacterized protein</fullName>
    </submittedName>
</protein>
<dbReference type="Proteomes" id="UP000009192">
    <property type="component" value="Unassembled WGS sequence"/>
</dbReference>
<reference evidence="3 4" key="1">
    <citation type="journal article" date="2007" name="Nature">
        <title>Evolution of genes and genomes on the Drosophila phylogeny.</title>
        <authorList>
            <consortium name="Drosophila 12 Genomes Consortium"/>
            <person name="Clark A.G."/>
            <person name="Eisen M.B."/>
            <person name="Smith D.R."/>
            <person name="Bergman C.M."/>
            <person name="Oliver B."/>
            <person name="Markow T.A."/>
            <person name="Kaufman T.C."/>
            <person name="Kellis M."/>
            <person name="Gelbart W."/>
            <person name="Iyer V.N."/>
            <person name="Pollard D.A."/>
            <person name="Sackton T.B."/>
            <person name="Larracuente A.M."/>
            <person name="Singh N.D."/>
            <person name="Abad J.P."/>
            <person name="Abt D.N."/>
            <person name="Adryan B."/>
            <person name="Aguade M."/>
            <person name="Akashi H."/>
            <person name="Anderson W.W."/>
            <person name="Aquadro C.F."/>
            <person name="Ardell D.H."/>
            <person name="Arguello R."/>
            <person name="Artieri C.G."/>
            <person name="Barbash D.A."/>
            <person name="Barker D."/>
            <person name="Barsanti P."/>
            <person name="Batterham P."/>
            <person name="Batzoglou S."/>
            <person name="Begun D."/>
            <person name="Bhutkar A."/>
            <person name="Blanco E."/>
            <person name="Bosak S.A."/>
            <person name="Bradley R.K."/>
            <person name="Brand A.D."/>
            <person name="Brent M.R."/>
            <person name="Brooks A.N."/>
            <person name="Brown R.H."/>
            <person name="Butlin R.K."/>
            <person name="Caggese C."/>
            <person name="Calvi B.R."/>
            <person name="Bernardo de Carvalho A."/>
            <person name="Caspi A."/>
            <person name="Castrezana S."/>
            <person name="Celniker S.E."/>
            <person name="Chang J.L."/>
            <person name="Chapple C."/>
            <person name="Chatterji S."/>
            <person name="Chinwalla A."/>
            <person name="Civetta A."/>
            <person name="Clifton S.W."/>
            <person name="Comeron J.M."/>
            <person name="Costello J.C."/>
            <person name="Coyne J.A."/>
            <person name="Daub J."/>
            <person name="David R.G."/>
            <person name="Delcher A.L."/>
            <person name="Delehaunty K."/>
            <person name="Do C.B."/>
            <person name="Ebling H."/>
            <person name="Edwards K."/>
            <person name="Eickbush T."/>
            <person name="Evans J.D."/>
            <person name="Filipski A."/>
            <person name="Findeiss S."/>
            <person name="Freyhult E."/>
            <person name="Fulton L."/>
            <person name="Fulton R."/>
            <person name="Garcia A.C."/>
            <person name="Gardiner A."/>
            <person name="Garfield D.A."/>
            <person name="Garvin B.E."/>
            <person name="Gibson G."/>
            <person name="Gilbert D."/>
            <person name="Gnerre S."/>
            <person name="Godfrey J."/>
            <person name="Good R."/>
            <person name="Gotea V."/>
            <person name="Gravely B."/>
            <person name="Greenberg A.J."/>
            <person name="Griffiths-Jones S."/>
            <person name="Gross S."/>
            <person name="Guigo R."/>
            <person name="Gustafson E.A."/>
            <person name="Haerty W."/>
            <person name="Hahn M.W."/>
            <person name="Halligan D.L."/>
            <person name="Halpern A.L."/>
            <person name="Halter G.M."/>
            <person name="Han M.V."/>
            <person name="Heger A."/>
            <person name="Hillier L."/>
            <person name="Hinrichs A.S."/>
            <person name="Holmes I."/>
            <person name="Hoskins R.A."/>
            <person name="Hubisz M.J."/>
            <person name="Hultmark D."/>
            <person name="Huntley M.A."/>
            <person name="Jaffe D.B."/>
            <person name="Jagadeeshan S."/>
            <person name="Jeck W.R."/>
            <person name="Johnson J."/>
            <person name="Jones C.D."/>
            <person name="Jordan W.C."/>
            <person name="Karpen G.H."/>
            <person name="Kataoka E."/>
            <person name="Keightley P.D."/>
            <person name="Kheradpour P."/>
            <person name="Kirkness E.F."/>
            <person name="Koerich L.B."/>
            <person name="Kristiansen K."/>
            <person name="Kudrna D."/>
            <person name="Kulathinal R.J."/>
            <person name="Kumar S."/>
            <person name="Kwok R."/>
            <person name="Lander E."/>
            <person name="Langley C.H."/>
            <person name="Lapoint R."/>
            <person name="Lazzaro B.P."/>
            <person name="Lee S.J."/>
            <person name="Levesque L."/>
            <person name="Li R."/>
            <person name="Lin C.F."/>
            <person name="Lin M.F."/>
            <person name="Lindblad-Toh K."/>
            <person name="Llopart A."/>
            <person name="Long M."/>
            <person name="Low L."/>
            <person name="Lozovsky E."/>
            <person name="Lu J."/>
            <person name="Luo M."/>
            <person name="Machado C.A."/>
            <person name="Makalowski W."/>
            <person name="Marzo M."/>
            <person name="Matsuda M."/>
            <person name="Matzkin L."/>
            <person name="McAllister B."/>
            <person name="McBride C.S."/>
            <person name="McKernan B."/>
            <person name="McKernan K."/>
            <person name="Mendez-Lago M."/>
            <person name="Minx P."/>
            <person name="Mollenhauer M.U."/>
            <person name="Montooth K."/>
            <person name="Mount S.M."/>
            <person name="Mu X."/>
            <person name="Myers E."/>
            <person name="Negre B."/>
            <person name="Newfeld S."/>
            <person name="Nielsen R."/>
            <person name="Noor M.A."/>
            <person name="O'Grady P."/>
            <person name="Pachter L."/>
            <person name="Papaceit M."/>
            <person name="Parisi M.J."/>
            <person name="Parisi M."/>
            <person name="Parts L."/>
            <person name="Pedersen J.S."/>
            <person name="Pesole G."/>
            <person name="Phillippy A.M."/>
            <person name="Ponting C.P."/>
            <person name="Pop M."/>
            <person name="Porcelli D."/>
            <person name="Powell J.R."/>
            <person name="Prohaska S."/>
            <person name="Pruitt K."/>
            <person name="Puig M."/>
            <person name="Quesneville H."/>
            <person name="Ram K.R."/>
            <person name="Rand D."/>
            <person name="Rasmussen M.D."/>
            <person name="Reed L.K."/>
            <person name="Reenan R."/>
            <person name="Reily A."/>
            <person name="Remington K.A."/>
            <person name="Rieger T.T."/>
            <person name="Ritchie M.G."/>
            <person name="Robin C."/>
            <person name="Rogers Y.H."/>
            <person name="Rohde C."/>
            <person name="Rozas J."/>
            <person name="Rubenfield M.J."/>
            <person name="Ruiz A."/>
            <person name="Russo S."/>
            <person name="Salzberg S.L."/>
            <person name="Sanchez-Gracia A."/>
            <person name="Saranga D.J."/>
            <person name="Sato H."/>
            <person name="Schaeffer S.W."/>
            <person name="Schatz M.C."/>
            <person name="Schlenke T."/>
            <person name="Schwartz R."/>
            <person name="Segarra C."/>
            <person name="Singh R.S."/>
            <person name="Sirot L."/>
            <person name="Sirota M."/>
            <person name="Sisneros N.B."/>
            <person name="Smith C.D."/>
            <person name="Smith T.F."/>
            <person name="Spieth J."/>
            <person name="Stage D.E."/>
            <person name="Stark A."/>
            <person name="Stephan W."/>
            <person name="Strausberg R.L."/>
            <person name="Strempel S."/>
            <person name="Sturgill D."/>
            <person name="Sutton G."/>
            <person name="Sutton G.G."/>
            <person name="Tao W."/>
            <person name="Teichmann S."/>
            <person name="Tobari Y.N."/>
            <person name="Tomimura Y."/>
            <person name="Tsolas J.M."/>
            <person name="Valente V.L."/>
            <person name="Venter E."/>
            <person name="Venter J.C."/>
            <person name="Vicario S."/>
            <person name="Vieira F.G."/>
            <person name="Vilella A.J."/>
            <person name="Villasante A."/>
            <person name="Walenz B."/>
            <person name="Wang J."/>
            <person name="Wasserman M."/>
            <person name="Watts T."/>
            <person name="Wilson D."/>
            <person name="Wilson R.K."/>
            <person name="Wing R.A."/>
            <person name="Wolfner M.F."/>
            <person name="Wong A."/>
            <person name="Wong G.K."/>
            <person name="Wu C.I."/>
            <person name="Wu G."/>
            <person name="Yamamoto D."/>
            <person name="Yang H.P."/>
            <person name="Yang S.P."/>
            <person name="Yorke J.A."/>
            <person name="Yoshida K."/>
            <person name="Zdobnov E."/>
            <person name="Zhang P."/>
            <person name="Zhang Y."/>
            <person name="Zimin A.V."/>
            <person name="Baldwin J."/>
            <person name="Abdouelleil A."/>
            <person name="Abdulkadir J."/>
            <person name="Abebe A."/>
            <person name="Abera B."/>
            <person name="Abreu J."/>
            <person name="Acer S.C."/>
            <person name="Aftuck L."/>
            <person name="Alexander A."/>
            <person name="An P."/>
            <person name="Anderson E."/>
            <person name="Anderson S."/>
            <person name="Arachi H."/>
            <person name="Azer M."/>
            <person name="Bachantsang P."/>
            <person name="Barry A."/>
            <person name="Bayul T."/>
            <person name="Berlin A."/>
            <person name="Bessette D."/>
            <person name="Bloom T."/>
            <person name="Blye J."/>
            <person name="Boguslavskiy L."/>
            <person name="Bonnet C."/>
            <person name="Boukhgalter B."/>
            <person name="Bourzgui I."/>
            <person name="Brown A."/>
            <person name="Cahill P."/>
            <person name="Channer S."/>
            <person name="Cheshatsang Y."/>
            <person name="Chuda L."/>
            <person name="Citroen M."/>
            <person name="Collymore A."/>
            <person name="Cooke P."/>
            <person name="Costello M."/>
            <person name="D'Aco K."/>
            <person name="Daza R."/>
            <person name="De Haan G."/>
            <person name="DeGray S."/>
            <person name="DeMaso C."/>
            <person name="Dhargay N."/>
            <person name="Dooley K."/>
            <person name="Dooley E."/>
            <person name="Doricent M."/>
            <person name="Dorje P."/>
            <person name="Dorjee K."/>
            <person name="Dupes A."/>
            <person name="Elong R."/>
            <person name="Falk J."/>
            <person name="Farina A."/>
            <person name="Faro S."/>
            <person name="Ferguson D."/>
            <person name="Fisher S."/>
            <person name="Foley C.D."/>
            <person name="Franke A."/>
            <person name="Friedrich D."/>
            <person name="Gadbois L."/>
            <person name="Gearin G."/>
            <person name="Gearin C.R."/>
            <person name="Giannoukos G."/>
            <person name="Goode T."/>
            <person name="Graham J."/>
            <person name="Grandbois E."/>
            <person name="Grewal S."/>
            <person name="Gyaltsen K."/>
            <person name="Hafez N."/>
            <person name="Hagos B."/>
            <person name="Hall J."/>
            <person name="Henson C."/>
            <person name="Hollinger A."/>
            <person name="Honan T."/>
            <person name="Huard M.D."/>
            <person name="Hughes L."/>
            <person name="Hurhula B."/>
            <person name="Husby M.E."/>
            <person name="Kamat A."/>
            <person name="Kanga B."/>
            <person name="Kashin S."/>
            <person name="Khazanovich D."/>
            <person name="Kisner P."/>
            <person name="Lance K."/>
            <person name="Lara M."/>
            <person name="Lee W."/>
            <person name="Lennon N."/>
            <person name="Letendre F."/>
            <person name="LeVine R."/>
            <person name="Lipovsky A."/>
            <person name="Liu X."/>
            <person name="Liu J."/>
            <person name="Liu S."/>
            <person name="Lokyitsang T."/>
            <person name="Lokyitsang Y."/>
            <person name="Lubonja R."/>
            <person name="Lui A."/>
            <person name="MacDonald P."/>
            <person name="Magnisalis V."/>
            <person name="Maru K."/>
            <person name="Matthews C."/>
            <person name="McCusker W."/>
            <person name="McDonough S."/>
            <person name="Mehta T."/>
            <person name="Meldrim J."/>
            <person name="Meneus L."/>
            <person name="Mihai O."/>
            <person name="Mihalev A."/>
            <person name="Mihova T."/>
            <person name="Mittelman R."/>
            <person name="Mlenga V."/>
            <person name="Montmayeur A."/>
            <person name="Mulrain L."/>
            <person name="Navidi A."/>
            <person name="Naylor J."/>
            <person name="Negash T."/>
            <person name="Nguyen T."/>
            <person name="Nguyen N."/>
            <person name="Nicol R."/>
            <person name="Norbu C."/>
            <person name="Norbu N."/>
            <person name="Novod N."/>
            <person name="O'Neill B."/>
            <person name="Osman S."/>
            <person name="Markiewicz E."/>
            <person name="Oyono O.L."/>
            <person name="Patti C."/>
            <person name="Phunkhang P."/>
            <person name="Pierre F."/>
            <person name="Priest M."/>
            <person name="Raghuraman S."/>
            <person name="Rege F."/>
            <person name="Reyes R."/>
            <person name="Rise C."/>
            <person name="Rogov P."/>
            <person name="Ross K."/>
            <person name="Ryan E."/>
            <person name="Settipalli S."/>
            <person name="Shea T."/>
            <person name="Sherpa N."/>
            <person name="Shi L."/>
            <person name="Shih D."/>
            <person name="Sparrow T."/>
            <person name="Spaulding J."/>
            <person name="Stalker J."/>
            <person name="Stange-Thomann N."/>
            <person name="Stavropoulos S."/>
            <person name="Stone C."/>
            <person name="Strader C."/>
            <person name="Tesfaye S."/>
            <person name="Thomson T."/>
            <person name="Thoulutsang Y."/>
            <person name="Thoulutsang D."/>
            <person name="Topham K."/>
            <person name="Topping I."/>
            <person name="Tsamla T."/>
            <person name="Vassiliev H."/>
            <person name="Vo A."/>
            <person name="Wangchuk T."/>
            <person name="Wangdi T."/>
            <person name="Weiand M."/>
            <person name="Wilkinson J."/>
            <person name="Wilson A."/>
            <person name="Yadav S."/>
            <person name="Young G."/>
            <person name="Yu Q."/>
            <person name="Zembek L."/>
            <person name="Zhong D."/>
            <person name="Zimmer A."/>
            <person name="Zwirko Z."/>
            <person name="Jaffe D.B."/>
            <person name="Alvarez P."/>
            <person name="Brockman W."/>
            <person name="Butler J."/>
            <person name="Chin C."/>
            <person name="Gnerre S."/>
            <person name="Grabherr M."/>
            <person name="Kleber M."/>
            <person name="Mauceli E."/>
            <person name="MacCallum I."/>
        </authorList>
    </citation>
    <scope>NUCLEOTIDE SEQUENCE [LARGE SCALE GENOMIC DNA]</scope>
    <source>
        <strain evidence="4">Tucson 15081-1352.22</strain>
    </source>
</reference>
<feature type="compositionally biased region" description="Polar residues" evidence="1">
    <location>
        <begin position="341"/>
        <end position="356"/>
    </location>
</feature>
<feature type="signal peptide" evidence="2">
    <location>
        <begin position="1"/>
        <end position="26"/>
    </location>
</feature>
<feature type="compositionally biased region" description="Low complexity" evidence="1">
    <location>
        <begin position="357"/>
        <end position="370"/>
    </location>
</feature>
<feature type="region of interest" description="Disordered" evidence="1">
    <location>
        <begin position="56"/>
        <end position="123"/>
    </location>
</feature>
<evidence type="ECO:0000313" key="3">
    <source>
        <dbReference type="EMBL" id="EDW05867.2"/>
    </source>
</evidence>
<evidence type="ECO:0000256" key="1">
    <source>
        <dbReference type="SAM" id="MobiDB-lite"/>
    </source>
</evidence>
<feature type="region of interest" description="Disordered" evidence="1">
    <location>
        <begin position="504"/>
        <end position="532"/>
    </location>
</feature>
<evidence type="ECO:0000256" key="2">
    <source>
        <dbReference type="SAM" id="SignalP"/>
    </source>
</evidence>
<feature type="compositionally biased region" description="Basic residues" evidence="1">
    <location>
        <begin position="523"/>
        <end position="532"/>
    </location>
</feature>
<organism evidence="3 4">
    <name type="scientific">Drosophila mojavensis</name>
    <name type="common">Fruit fly</name>
    <dbReference type="NCBI Taxonomy" id="7230"/>
    <lineage>
        <taxon>Eukaryota</taxon>
        <taxon>Metazoa</taxon>
        <taxon>Ecdysozoa</taxon>
        <taxon>Arthropoda</taxon>
        <taxon>Hexapoda</taxon>
        <taxon>Insecta</taxon>
        <taxon>Pterygota</taxon>
        <taxon>Neoptera</taxon>
        <taxon>Endopterygota</taxon>
        <taxon>Diptera</taxon>
        <taxon>Brachycera</taxon>
        <taxon>Muscomorpha</taxon>
        <taxon>Ephydroidea</taxon>
        <taxon>Drosophilidae</taxon>
        <taxon>Drosophila</taxon>
    </lineage>
</organism>
<name>B4L671_DROMO</name>